<dbReference type="GO" id="GO:0003700">
    <property type="term" value="F:DNA-binding transcription factor activity"/>
    <property type="evidence" value="ECO:0007669"/>
    <property type="project" value="InterPro"/>
</dbReference>
<sequence length="140" mass="15256">MEPLNEDSTDTFTDANRPLYEVKANLFKGLAHPVRVRVLEVLAHADTDLSVSDLLADTGLEASHLSQHLSVLRRHNLVVAERRGSLVFYSLAYPQVADLLAVARQLLVEILETTQQRLISTVGLSQPGSADAVASNAVSR</sequence>
<dbReference type="InterPro" id="IPR051011">
    <property type="entry name" value="Metal_resp_trans_reg"/>
</dbReference>
<dbReference type="Proteomes" id="UP000297907">
    <property type="component" value="Unassembled WGS sequence"/>
</dbReference>
<keyword evidence="2" id="KW-0238">DNA-binding</keyword>
<feature type="domain" description="HTH arsR-type" evidence="4">
    <location>
        <begin position="15"/>
        <end position="111"/>
    </location>
</feature>
<dbReference type="PRINTS" id="PR00778">
    <property type="entry name" value="HTHARSR"/>
</dbReference>
<dbReference type="Gene3D" id="1.10.10.10">
    <property type="entry name" value="Winged helix-like DNA-binding domain superfamily/Winged helix DNA-binding domain"/>
    <property type="match status" value="1"/>
</dbReference>
<dbReference type="GO" id="GO:0003677">
    <property type="term" value="F:DNA binding"/>
    <property type="evidence" value="ECO:0007669"/>
    <property type="project" value="UniProtKB-KW"/>
</dbReference>
<keyword evidence="6" id="KW-1185">Reference proteome</keyword>
<dbReference type="OrthoDB" id="194599at2"/>
<dbReference type="EMBL" id="SOFL01000047">
    <property type="protein sequence ID" value="TFB99025.1"/>
    <property type="molecule type" value="Genomic_DNA"/>
</dbReference>
<accession>A0A4R8W2A2</accession>
<evidence type="ECO:0000256" key="3">
    <source>
        <dbReference type="ARBA" id="ARBA00023163"/>
    </source>
</evidence>
<dbReference type="InterPro" id="IPR036390">
    <property type="entry name" value="WH_DNA-bd_sf"/>
</dbReference>
<dbReference type="InterPro" id="IPR001845">
    <property type="entry name" value="HTH_ArsR_DNA-bd_dom"/>
</dbReference>
<dbReference type="CDD" id="cd00090">
    <property type="entry name" value="HTH_ARSR"/>
    <property type="match status" value="1"/>
</dbReference>
<dbReference type="SUPFAM" id="SSF46785">
    <property type="entry name" value="Winged helix' DNA-binding domain"/>
    <property type="match status" value="1"/>
</dbReference>
<dbReference type="AlphaFoldDB" id="A0A4R8W2A2"/>
<protein>
    <submittedName>
        <fullName evidence="5">Transcriptional regulator</fullName>
    </submittedName>
</protein>
<dbReference type="PANTHER" id="PTHR43132">
    <property type="entry name" value="ARSENICAL RESISTANCE OPERON REPRESSOR ARSR-RELATED"/>
    <property type="match status" value="1"/>
</dbReference>
<evidence type="ECO:0000313" key="5">
    <source>
        <dbReference type="EMBL" id="TFB99025.1"/>
    </source>
</evidence>
<evidence type="ECO:0000259" key="4">
    <source>
        <dbReference type="PROSITE" id="PS50987"/>
    </source>
</evidence>
<proteinExistence type="predicted"/>
<dbReference type="NCBIfam" id="NF033788">
    <property type="entry name" value="HTH_metalloreg"/>
    <property type="match status" value="1"/>
</dbReference>
<dbReference type="RefSeq" id="WP_134454628.1">
    <property type="nucleotide sequence ID" value="NZ_SOFL01000047.1"/>
</dbReference>
<dbReference type="PROSITE" id="PS50987">
    <property type="entry name" value="HTH_ARSR_2"/>
    <property type="match status" value="1"/>
</dbReference>
<dbReference type="InterPro" id="IPR036388">
    <property type="entry name" value="WH-like_DNA-bd_sf"/>
</dbReference>
<dbReference type="InterPro" id="IPR011991">
    <property type="entry name" value="ArsR-like_HTH"/>
</dbReference>
<keyword evidence="1" id="KW-0805">Transcription regulation</keyword>
<comment type="caution">
    <text evidence="5">The sequence shown here is derived from an EMBL/GenBank/DDBJ whole genome shotgun (WGS) entry which is preliminary data.</text>
</comment>
<dbReference type="Pfam" id="PF12840">
    <property type="entry name" value="HTH_20"/>
    <property type="match status" value="1"/>
</dbReference>
<name>A0A4R8W2A2_9MICO</name>
<evidence type="ECO:0000256" key="2">
    <source>
        <dbReference type="ARBA" id="ARBA00023125"/>
    </source>
</evidence>
<reference evidence="5 6" key="1">
    <citation type="submission" date="2019-03" db="EMBL/GenBank/DDBJ databases">
        <title>Genomics of glacier-inhabiting Cryobacterium strains.</title>
        <authorList>
            <person name="Liu Q."/>
            <person name="Xin Y.-H."/>
        </authorList>
    </citation>
    <scope>NUCLEOTIDE SEQUENCE [LARGE SCALE GENOMIC DNA]</scope>
    <source>
        <strain evidence="5 6">RHLS22-1</strain>
    </source>
</reference>
<gene>
    <name evidence="5" type="ORF">E3O42_14570</name>
</gene>
<dbReference type="PANTHER" id="PTHR43132:SF2">
    <property type="entry name" value="ARSENICAL RESISTANCE OPERON REPRESSOR ARSR-RELATED"/>
    <property type="match status" value="1"/>
</dbReference>
<organism evidence="5 6">
    <name type="scientific">Cryobacterium adonitolivorans</name>
    <dbReference type="NCBI Taxonomy" id="1259189"/>
    <lineage>
        <taxon>Bacteria</taxon>
        <taxon>Bacillati</taxon>
        <taxon>Actinomycetota</taxon>
        <taxon>Actinomycetes</taxon>
        <taxon>Micrococcales</taxon>
        <taxon>Microbacteriaceae</taxon>
        <taxon>Cryobacterium</taxon>
    </lineage>
</organism>
<evidence type="ECO:0000313" key="6">
    <source>
        <dbReference type="Proteomes" id="UP000297907"/>
    </source>
</evidence>
<evidence type="ECO:0000256" key="1">
    <source>
        <dbReference type="ARBA" id="ARBA00023015"/>
    </source>
</evidence>
<keyword evidence="3" id="KW-0804">Transcription</keyword>
<dbReference type="SMART" id="SM00418">
    <property type="entry name" value="HTH_ARSR"/>
    <property type="match status" value="1"/>
</dbReference>